<name>A0A077M3F3_9MICO</name>
<evidence type="ECO:0000313" key="3">
    <source>
        <dbReference type="Proteomes" id="UP000035721"/>
    </source>
</evidence>
<dbReference type="SUPFAM" id="SSF52540">
    <property type="entry name" value="P-loop containing nucleoside triphosphate hydrolases"/>
    <property type="match status" value="1"/>
</dbReference>
<dbReference type="GO" id="GO:0005524">
    <property type="term" value="F:ATP binding"/>
    <property type="evidence" value="ECO:0007669"/>
    <property type="project" value="InterPro"/>
</dbReference>
<evidence type="ECO:0000259" key="1">
    <source>
        <dbReference type="PROSITE" id="PS50893"/>
    </source>
</evidence>
<dbReference type="GO" id="GO:0016887">
    <property type="term" value="F:ATP hydrolysis activity"/>
    <property type="evidence" value="ECO:0007669"/>
    <property type="project" value="InterPro"/>
</dbReference>
<dbReference type="EMBL" id="CAJB01000254">
    <property type="protein sequence ID" value="CCH78709.1"/>
    <property type="molecule type" value="Genomic_DNA"/>
</dbReference>
<keyword evidence="3" id="KW-1185">Reference proteome</keyword>
<evidence type="ECO:0000313" key="2">
    <source>
        <dbReference type="EMBL" id="CCH78709.1"/>
    </source>
</evidence>
<protein>
    <recommendedName>
        <fullName evidence="1">ABC transporter domain-containing protein</fullName>
    </recommendedName>
</protein>
<dbReference type="InterPro" id="IPR027417">
    <property type="entry name" value="P-loop_NTPase"/>
</dbReference>
<organism evidence="2 3">
    <name type="scientific">Nostocoides japonicum T1-X7</name>
    <dbReference type="NCBI Taxonomy" id="1194083"/>
    <lineage>
        <taxon>Bacteria</taxon>
        <taxon>Bacillati</taxon>
        <taxon>Actinomycetota</taxon>
        <taxon>Actinomycetes</taxon>
        <taxon>Micrococcales</taxon>
        <taxon>Intrasporangiaceae</taxon>
        <taxon>Nostocoides</taxon>
    </lineage>
</organism>
<reference evidence="2 3" key="1">
    <citation type="journal article" date="2013" name="ISME J.">
        <title>A metabolic model for members of the genus Tetrasphaera involved in enhanced biological phosphorus removal.</title>
        <authorList>
            <person name="Kristiansen R."/>
            <person name="Nguyen H.T.T."/>
            <person name="Saunders A.M."/>
            <person name="Nielsen J.L."/>
            <person name="Wimmer R."/>
            <person name="Le V.Q."/>
            <person name="McIlroy S.J."/>
            <person name="Petrovski S."/>
            <person name="Seviour R.J."/>
            <person name="Calteau A."/>
            <person name="Nielsen K.L."/>
            <person name="Nielsen P.H."/>
        </authorList>
    </citation>
    <scope>NUCLEOTIDE SEQUENCE [LARGE SCALE GENOMIC DNA]</scope>
    <source>
        <strain evidence="2 3">T1-X7</strain>
    </source>
</reference>
<dbReference type="PROSITE" id="PS50893">
    <property type="entry name" value="ABC_TRANSPORTER_2"/>
    <property type="match status" value="1"/>
</dbReference>
<gene>
    <name evidence="2" type="ORF">BN12_3270002</name>
</gene>
<comment type="caution">
    <text evidence="2">The sequence shown here is derived from an EMBL/GenBank/DDBJ whole genome shotgun (WGS) entry which is preliminary data.</text>
</comment>
<dbReference type="InterPro" id="IPR003439">
    <property type="entry name" value="ABC_transporter-like_ATP-bd"/>
</dbReference>
<sequence>MQPPTGIDLTSAVSLRRLATSSTPGGEGLRGIDLDVLPGTFTVVAGGPGDGTDDVAQVLSGTLEPTSAERFRVFGVELMSVPAGQRAAWLERHVTLVDGPAPLLPYLTVAENLRLADRSGESAETVAALAGRGVLARVPALLTGHETWLVSLALALSSASDILVVRLPSDPRDTAWTGSLRRQVDLIGRTVILTGGAATCRMADAVIVLRAGRLAGDRPDAVPADHETLE</sequence>
<feature type="domain" description="ABC transporter" evidence="1">
    <location>
        <begin position="13"/>
        <end position="228"/>
    </location>
</feature>
<dbReference type="RefSeq" id="WP_048555562.1">
    <property type="nucleotide sequence ID" value="NZ_HF570958.1"/>
</dbReference>
<dbReference type="Proteomes" id="UP000035721">
    <property type="component" value="Unassembled WGS sequence"/>
</dbReference>
<dbReference type="STRING" id="1194083.BN12_3270002"/>
<accession>A0A077M3F3</accession>
<dbReference type="AlphaFoldDB" id="A0A077M3F3"/>
<dbReference type="Gene3D" id="3.40.50.300">
    <property type="entry name" value="P-loop containing nucleotide triphosphate hydrolases"/>
    <property type="match status" value="1"/>
</dbReference>
<proteinExistence type="predicted"/>